<feature type="transmembrane region" description="Helical" evidence="6">
    <location>
        <begin position="284"/>
        <end position="303"/>
    </location>
</feature>
<dbReference type="Pfam" id="PF01066">
    <property type="entry name" value="CDP-OH_P_transf"/>
    <property type="match status" value="1"/>
</dbReference>
<name>A0AAW2ZGA4_9EUKA</name>
<feature type="transmembrane region" description="Helical" evidence="6">
    <location>
        <begin position="85"/>
        <end position="103"/>
    </location>
</feature>
<dbReference type="InterPro" id="IPR014472">
    <property type="entry name" value="CHOPT"/>
</dbReference>
<evidence type="ECO:0000256" key="6">
    <source>
        <dbReference type="SAM" id="Phobius"/>
    </source>
</evidence>
<keyword evidence="8" id="KW-1185">Reference proteome</keyword>
<feature type="transmembrane region" description="Helical" evidence="6">
    <location>
        <begin position="147"/>
        <end position="164"/>
    </location>
</feature>
<keyword evidence="6" id="KW-1133">Transmembrane helix</keyword>
<dbReference type="AlphaFoldDB" id="A0AAW2ZGA4"/>
<feature type="transmembrane region" description="Helical" evidence="6">
    <location>
        <begin position="212"/>
        <end position="236"/>
    </location>
</feature>
<evidence type="ECO:0000256" key="1">
    <source>
        <dbReference type="ARBA" id="ARBA00004370"/>
    </source>
</evidence>
<evidence type="ECO:0000256" key="4">
    <source>
        <dbReference type="ARBA" id="ARBA00023136"/>
    </source>
</evidence>
<dbReference type="InterPro" id="IPR000462">
    <property type="entry name" value="CDP-OH_P_trans"/>
</dbReference>
<dbReference type="Proteomes" id="UP001431209">
    <property type="component" value="Unassembled WGS sequence"/>
</dbReference>
<comment type="similarity">
    <text evidence="2 5">Belongs to the CDP-alcohol phosphatidyltransferase class-I family.</text>
</comment>
<dbReference type="Gene3D" id="1.20.120.1760">
    <property type="match status" value="1"/>
</dbReference>
<keyword evidence="4 6" id="KW-0472">Membrane</keyword>
<dbReference type="PANTHER" id="PTHR10414:SF37">
    <property type="entry name" value="BB IN A BOXCAR, ISOFORM C"/>
    <property type="match status" value="1"/>
</dbReference>
<feature type="transmembrane region" description="Helical" evidence="6">
    <location>
        <begin position="184"/>
        <end position="206"/>
    </location>
</feature>
<keyword evidence="3 5" id="KW-0808">Transferase</keyword>
<dbReference type="GO" id="GO:0016020">
    <property type="term" value="C:membrane"/>
    <property type="evidence" value="ECO:0007669"/>
    <property type="project" value="UniProtKB-SubCell"/>
</dbReference>
<dbReference type="InterPro" id="IPR043130">
    <property type="entry name" value="CDP-OH_PTrfase_TM_dom"/>
</dbReference>
<feature type="transmembrane region" description="Helical" evidence="6">
    <location>
        <begin position="248"/>
        <end position="272"/>
    </location>
</feature>
<reference evidence="7 8" key="1">
    <citation type="submission" date="2024-03" db="EMBL/GenBank/DDBJ databases">
        <title>The Acrasis kona genome and developmental transcriptomes reveal deep origins of eukaryotic multicellular pathways.</title>
        <authorList>
            <person name="Sheikh S."/>
            <person name="Fu C.-J."/>
            <person name="Brown M.W."/>
            <person name="Baldauf S.L."/>
        </authorList>
    </citation>
    <scope>NUCLEOTIDE SEQUENCE [LARGE SCALE GENOMIC DNA]</scope>
    <source>
        <strain evidence="7 8">ATCC MYA-3509</strain>
    </source>
</reference>
<dbReference type="GO" id="GO:0008654">
    <property type="term" value="P:phospholipid biosynthetic process"/>
    <property type="evidence" value="ECO:0007669"/>
    <property type="project" value="InterPro"/>
</dbReference>
<feature type="transmembrane region" description="Helical" evidence="6">
    <location>
        <begin position="315"/>
        <end position="332"/>
    </location>
</feature>
<comment type="subcellular location">
    <subcellularLocation>
        <location evidence="1">Membrane</location>
    </subcellularLocation>
</comment>
<accession>A0AAW2ZGA4</accession>
<evidence type="ECO:0000313" key="8">
    <source>
        <dbReference type="Proteomes" id="UP001431209"/>
    </source>
</evidence>
<dbReference type="GO" id="GO:0016780">
    <property type="term" value="F:phosphotransferase activity, for other substituted phosphate groups"/>
    <property type="evidence" value="ECO:0007669"/>
    <property type="project" value="InterPro"/>
</dbReference>
<evidence type="ECO:0000256" key="3">
    <source>
        <dbReference type="ARBA" id="ARBA00022679"/>
    </source>
</evidence>
<protein>
    <submittedName>
        <fullName evidence="7">Ethanolaminephosphotransferase</fullName>
    </submittedName>
</protein>
<keyword evidence="6" id="KW-0812">Transmembrane</keyword>
<feature type="transmembrane region" description="Helical" evidence="6">
    <location>
        <begin position="55"/>
        <end position="73"/>
    </location>
</feature>
<feature type="transmembrane region" description="Helical" evidence="6">
    <location>
        <begin position="338"/>
        <end position="359"/>
    </location>
</feature>
<dbReference type="PANTHER" id="PTHR10414">
    <property type="entry name" value="ETHANOLAMINEPHOSPHOTRANSFERASE"/>
    <property type="match status" value="1"/>
</dbReference>
<comment type="caution">
    <text evidence="7">The sequence shown here is derived from an EMBL/GenBank/DDBJ whole genome shotgun (WGS) entry which is preliminary data.</text>
</comment>
<evidence type="ECO:0000313" key="7">
    <source>
        <dbReference type="EMBL" id="KAL0487657.1"/>
    </source>
</evidence>
<proteinExistence type="inferred from homology"/>
<dbReference type="EMBL" id="JAOPGA020001361">
    <property type="protein sequence ID" value="KAL0487657.1"/>
    <property type="molecule type" value="Genomic_DNA"/>
</dbReference>
<evidence type="ECO:0000256" key="2">
    <source>
        <dbReference type="ARBA" id="ARBA00010441"/>
    </source>
</evidence>
<dbReference type="PIRSF" id="PIRSF015665">
    <property type="entry name" value="CHOPT"/>
    <property type="match status" value="1"/>
</dbReference>
<gene>
    <name evidence="7" type="ORF">AKO1_008732</name>
</gene>
<sequence length="391" mass="44449">MELITNYNYLPKDKKPLLEEYKYHGSDESLCSAYLQPFWNYCSLQLPPWLAPNMVTLWGFFGVLLSFLFLIIFSPNLNDEYTPRIIYFLSGLLFFYYQTMDAIDGKHARNTKASSAIGELFDHGLDAITTMVQTFCVCNALQFGPGFFFFLSMVLIYITSYLVIWEDYVTDMLRFGKYNSPTEAILLVCAILCFSGVFGTGLWSWGIGPFRVNLLVILGSLVLAGTTVYDSVTTVLKKANTEGEHRKIVGYTGAIKCLVPMGLHVVSTLFYYLLCPSLMSNHAIAFLSVYALIGAYMQTRMVFARICGSVIPDYYILNFIVPVGIANKLILFGFNDAFVLYLILIFVLAVYAHMVYHVIREMQLVLKINAFYMGPKNIAAWNERMKELKKQ</sequence>
<dbReference type="PROSITE" id="PS00379">
    <property type="entry name" value="CDP_ALCOHOL_P_TRANSF"/>
    <property type="match status" value="1"/>
</dbReference>
<dbReference type="InterPro" id="IPR048254">
    <property type="entry name" value="CDP_ALCOHOL_P_TRANSF_CS"/>
</dbReference>
<organism evidence="7 8">
    <name type="scientific">Acrasis kona</name>
    <dbReference type="NCBI Taxonomy" id="1008807"/>
    <lineage>
        <taxon>Eukaryota</taxon>
        <taxon>Discoba</taxon>
        <taxon>Heterolobosea</taxon>
        <taxon>Tetramitia</taxon>
        <taxon>Eutetramitia</taxon>
        <taxon>Acrasidae</taxon>
        <taxon>Acrasis</taxon>
    </lineage>
</organism>
<evidence type="ECO:0000256" key="5">
    <source>
        <dbReference type="RuleBase" id="RU003750"/>
    </source>
</evidence>